<dbReference type="PANTHER" id="PTHR22604">
    <property type="entry name" value="OXIDOREDUCTASES"/>
    <property type="match status" value="1"/>
</dbReference>
<dbReference type="GO" id="GO:0000166">
    <property type="term" value="F:nucleotide binding"/>
    <property type="evidence" value="ECO:0007669"/>
    <property type="project" value="InterPro"/>
</dbReference>
<organism evidence="5 6">
    <name type="scientific">Cohaesibacter marisflavi</name>
    <dbReference type="NCBI Taxonomy" id="655353"/>
    <lineage>
        <taxon>Bacteria</taxon>
        <taxon>Pseudomonadati</taxon>
        <taxon>Pseudomonadota</taxon>
        <taxon>Alphaproteobacteria</taxon>
        <taxon>Hyphomicrobiales</taxon>
        <taxon>Cohaesibacteraceae</taxon>
    </lineage>
</organism>
<dbReference type="RefSeq" id="WP_090069204.1">
    <property type="nucleotide sequence ID" value="NZ_FOVR01000002.1"/>
</dbReference>
<dbReference type="InterPro" id="IPR036291">
    <property type="entry name" value="NAD(P)-bd_dom_sf"/>
</dbReference>
<feature type="domain" description="Gfo/Idh/MocA-like oxidoreductase N-terminal" evidence="3">
    <location>
        <begin position="2"/>
        <end position="120"/>
    </location>
</feature>
<evidence type="ECO:0000313" key="6">
    <source>
        <dbReference type="Proteomes" id="UP000199236"/>
    </source>
</evidence>
<evidence type="ECO:0000259" key="3">
    <source>
        <dbReference type="Pfam" id="PF01408"/>
    </source>
</evidence>
<comment type="similarity">
    <text evidence="1">Belongs to the Gfo/Idh/MocA family.</text>
</comment>
<sequence length="328" mass="36295">MIRWGILGTAKIAREQLVPAIQASRNGTLQAVASRSQASADAFAERFGMPLAYGSYEDLLSSPEVDAIYIPLPTSQHVEWTKRCLEAGKHVLCEKPISLHAKEIDTLIEARDKSGLVASEAFMVTYHPQWQLVRDLIANGEIGTLRHIQGAFSYYNVDPDNMRNKVELGGGGLPDIGVYPTVTARFATGKDPVRARASIERDPDFGTDIYANCQYDFGSFDMTFYCSTQLALRQSMSFHGDKGLIEVSAPFNALNYDAVNVCLYNNNRSEMKKWSFQGAYQYQLQVEAFGDKIAGEEATIFTLESSRANQAAIDALYAADLNDGWVDI</sequence>
<protein>
    <submittedName>
        <fullName evidence="5">Predicted dehydrogenase</fullName>
    </submittedName>
</protein>
<dbReference type="AlphaFoldDB" id="A0A1I5C2Z7"/>
<keyword evidence="6" id="KW-1185">Reference proteome</keyword>
<name>A0A1I5C2Z7_9HYPH</name>
<keyword evidence="2" id="KW-0560">Oxidoreductase</keyword>
<dbReference type="OrthoDB" id="9774191at2"/>
<dbReference type="PANTHER" id="PTHR22604:SF105">
    <property type="entry name" value="TRANS-1,2-DIHYDROBENZENE-1,2-DIOL DEHYDROGENASE"/>
    <property type="match status" value="1"/>
</dbReference>
<dbReference type="Gene3D" id="3.30.360.10">
    <property type="entry name" value="Dihydrodipicolinate Reductase, domain 2"/>
    <property type="match status" value="1"/>
</dbReference>
<reference evidence="5 6" key="1">
    <citation type="submission" date="2016-10" db="EMBL/GenBank/DDBJ databases">
        <authorList>
            <person name="de Groot N.N."/>
        </authorList>
    </citation>
    <scope>NUCLEOTIDE SEQUENCE [LARGE SCALE GENOMIC DNA]</scope>
    <source>
        <strain evidence="5 6">CGMCC 1.9157</strain>
    </source>
</reference>
<dbReference type="SUPFAM" id="SSF51735">
    <property type="entry name" value="NAD(P)-binding Rossmann-fold domains"/>
    <property type="match status" value="1"/>
</dbReference>
<dbReference type="EMBL" id="FOVR01000002">
    <property type="protein sequence ID" value="SFN81348.1"/>
    <property type="molecule type" value="Genomic_DNA"/>
</dbReference>
<dbReference type="InterPro" id="IPR050984">
    <property type="entry name" value="Gfo/Idh/MocA_domain"/>
</dbReference>
<dbReference type="Pfam" id="PF01408">
    <property type="entry name" value="GFO_IDH_MocA"/>
    <property type="match status" value="1"/>
</dbReference>
<dbReference type="GO" id="GO:0016491">
    <property type="term" value="F:oxidoreductase activity"/>
    <property type="evidence" value="ECO:0007669"/>
    <property type="project" value="UniProtKB-KW"/>
</dbReference>
<evidence type="ECO:0000256" key="1">
    <source>
        <dbReference type="ARBA" id="ARBA00010928"/>
    </source>
</evidence>
<evidence type="ECO:0000259" key="4">
    <source>
        <dbReference type="Pfam" id="PF22725"/>
    </source>
</evidence>
<dbReference type="Gene3D" id="3.40.50.720">
    <property type="entry name" value="NAD(P)-binding Rossmann-like Domain"/>
    <property type="match status" value="1"/>
</dbReference>
<evidence type="ECO:0000313" key="5">
    <source>
        <dbReference type="EMBL" id="SFN81348.1"/>
    </source>
</evidence>
<proteinExistence type="inferred from homology"/>
<dbReference type="STRING" id="655353.SAMN04488056_10298"/>
<dbReference type="InterPro" id="IPR055170">
    <property type="entry name" value="GFO_IDH_MocA-like_dom"/>
</dbReference>
<accession>A0A1I5C2Z7</accession>
<dbReference type="Proteomes" id="UP000199236">
    <property type="component" value="Unassembled WGS sequence"/>
</dbReference>
<dbReference type="SUPFAM" id="SSF55347">
    <property type="entry name" value="Glyceraldehyde-3-phosphate dehydrogenase-like, C-terminal domain"/>
    <property type="match status" value="1"/>
</dbReference>
<dbReference type="Pfam" id="PF22725">
    <property type="entry name" value="GFO_IDH_MocA_C3"/>
    <property type="match status" value="1"/>
</dbReference>
<dbReference type="InterPro" id="IPR000683">
    <property type="entry name" value="Gfo/Idh/MocA-like_OxRdtase_N"/>
</dbReference>
<gene>
    <name evidence="5" type="ORF">SAMN04488056_10298</name>
</gene>
<feature type="domain" description="GFO/IDH/MocA-like oxidoreductase" evidence="4">
    <location>
        <begin position="130"/>
        <end position="246"/>
    </location>
</feature>
<evidence type="ECO:0000256" key="2">
    <source>
        <dbReference type="ARBA" id="ARBA00023002"/>
    </source>
</evidence>